<sequence length="513" mass="56064">MVDPSASNDSFSSYSGHTSAVSSVNLFWGFFDPLNMNIIFSEPKNEGVKRYTSTIPPLSQIVAKFSVFHLLSFIPPTKKIETFYTLSESTYETQIHFSARKTDVWSVRKGLWRRRAPPRRNPAEFEIDKRVVVHFHSSSSSPTSTAPQHVAASPHPLQLRRGYCLYFIIQSHVRARTHTPPTSHAPTSHAPTAHAHPLPTPSCTPPHTCLRPPRCPHSHHRARCIGCAGNAKADAASLQLDGMDSRDVECGKEGGATRQGGARCNATGRWCPHVAPHVFARPRNSRTPTSSAPLVLAPRRPRTHASSPPASFPPASSHPAHPAPLVLAARVLALPCPHTPRPTSSHSTCPASSHAIVPPHPRMMPHPPRPRPRSHVLALRVPHVRAPHVRAPRVLAPPRPPRLRPRTPRTPRSRTPRLRSRVLAHLALAPCVLLAHVLAPASAHSVCPAPAHSVCPASSHPSSSHPASSASSHSPSSHPFLTLVLIYMFYLCTLTCTNGKKKTLLPYYPQENE</sequence>
<evidence type="ECO:0000313" key="2">
    <source>
        <dbReference type="EMBL" id="KII83503.1"/>
    </source>
</evidence>
<feature type="compositionally biased region" description="Pro residues" evidence="1">
    <location>
        <begin position="358"/>
        <end position="367"/>
    </location>
</feature>
<keyword evidence="3" id="KW-1185">Reference proteome</keyword>
<evidence type="ECO:0000313" key="3">
    <source>
        <dbReference type="Proteomes" id="UP000053263"/>
    </source>
</evidence>
<feature type="compositionally biased region" description="Basic residues" evidence="1">
    <location>
        <begin position="401"/>
        <end position="417"/>
    </location>
</feature>
<dbReference type="Proteomes" id="UP000053263">
    <property type="component" value="Unassembled WGS sequence"/>
</dbReference>
<gene>
    <name evidence="2" type="ORF">PLICRDRAFT_180409</name>
</gene>
<feature type="compositionally biased region" description="Low complexity" evidence="1">
    <location>
        <begin position="178"/>
        <end position="197"/>
    </location>
</feature>
<organism evidence="2 3">
    <name type="scientific">Plicaturopsis crispa FD-325 SS-3</name>
    <dbReference type="NCBI Taxonomy" id="944288"/>
    <lineage>
        <taxon>Eukaryota</taxon>
        <taxon>Fungi</taxon>
        <taxon>Dikarya</taxon>
        <taxon>Basidiomycota</taxon>
        <taxon>Agaricomycotina</taxon>
        <taxon>Agaricomycetes</taxon>
        <taxon>Agaricomycetidae</taxon>
        <taxon>Amylocorticiales</taxon>
        <taxon>Amylocorticiaceae</taxon>
        <taxon>Plicatura</taxon>
        <taxon>Plicaturopsis crispa</taxon>
    </lineage>
</organism>
<protein>
    <submittedName>
        <fullName evidence="2">Uncharacterized protein</fullName>
    </submittedName>
</protein>
<feature type="compositionally biased region" description="Low complexity" evidence="1">
    <location>
        <begin position="304"/>
        <end position="321"/>
    </location>
</feature>
<feature type="region of interest" description="Disordered" evidence="1">
    <location>
        <begin position="280"/>
        <end position="321"/>
    </location>
</feature>
<name>A0A0C9T5V9_PLICR</name>
<accession>A0A0C9T5V9</accession>
<feature type="region of interest" description="Disordered" evidence="1">
    <location>
        <begin position="454"/>
        <end position="474"/>
    </location>
</feature>
<dbReference type="EMBL" id="KN832577">
    <property type="protein sequence ID" value="KII83503.1"/>
    <property type="molecule type" value="Genomic_DNA"/>
</dbReference>
<feature type="region of interest" description="Disordered" evidence="1">
    <location>
        <begin position="338"/>
        <end position="373"/>
    </location>
</feature>
<feature type="region of interest" description="Disordered" evidence="1">
    <location>
        <begin position="177"/>
        <end position="199"/>
    </location>
</feature>
<evidence type="ECO:0000256" key="1">
    <source>
        <dbReference type="SAM" id="MobiDB-lite"/>
    </source>
</evidence>
<dbReference type="HOGENOM" id="CLU_531122_0_0_1"/>
<feature type="region of interest" description="Disordered" evidence="1">
    <location>
        <begin position="393"/>
        <end position="417"/>
    </location>
</feature>
<reference evidence="2 3" key="1">
    <citation type="submission" date="2014-06" db="EMBL/GenBank/DDBJ databases">
        <title>Evolutionary Origins and Diversification of the Mycorrhizal Mutualists.</title>
        <authorList>
            <consortium name="DOE Joint Genome Institute"/>
            <consortium name="Mycorrhizal Genomics Consortium"/>
            <person name="Kohler A."/>
            <person name="Kuo A."/>
            <person name="Nagy L.G."/>
            <person name="Floudas D."/>
            <person name="Copeland A."/>
            <person name="Barry K.W."/>
            <person name="Cichocki N."/>
            <person name="Veneault-Fourrey C."/>
            <person name="LaButti K."/>
            <person name="Lindquist E.A."/>
            <person name="Lipzen A."/>
            <person name="Lundell T."/>
            <person name="Morin E."/>
            <person name="Murat C."/>
            <person name="Riley R."/>
            <person name="Ohm R."/>
            <person name="Sun H."/>
            <person name="Tunlid A."/>
            <person name="Henrissat B."/>
            <person name="Grigoriev I.V."/>
            <person name="Hibbett D.S."/>
            <person name="Martin F."/>
        </authorList>
    </citation>
    <scope>NUCLEOTIDE SEQUENCE [LARGE SCALE GENOMIC DNA]</scope>
    <source>
        <strain evidence="2 3">FD-325 SS-3</strain>
    </source>
</reference>
<dbReference type="AlphaFoldDB" id="A0A0C9T5V9"/>
<proteinExistence type="predicted"/>
<feature type="compositionally biased region" description="Polar residues" evidence="1">
    <location>
        <begin position="341"/>
        <end position="351"/>
    </location>
</feature>